<evidence type="ECO:0000256" key="2">
    <source>
        <dbReference type="SAM" id="Phobius"/>
    </source>
</evidence>
<organism evidence="3 4">
    <name type="scientific">Ectocarpus siliculosus</name>
    <name type="common">Brown alga</name>
    <name type="synonym">Conferva siliculosa</name>
    <dbReference type="NCBI Taxonomy" id="2880"/>
    <lineage>
        <taxon>Eukaryota</taxon>
        <taxon>Sar</taxon>
        <taxon>Stramenopiles</taxon>
        <taxon>Ochrophyta</taxon>
        <taxon>PX clade</taxon>
        <taxon>Phaeophyceae</taxon>
        <taxon>Ectocarpales</taxon>
        <taxon>Ectocarpaceae</taxon>
        <taxon>Ectocarpus</taxon>
    </lineage>
</organism>
<dbReference type="InParanoid" id="D7FHS0"/>
<feature type="transmembrane region" description="Helical" evidence="2">
    <location>
        <begin position="221"/>
        <end position="240"/>
    </location>
</feature>
<dbReference type="OrthoDB" id="10413420at2759"/>
<keyword evidence="2" id="KW-1133">Transmembrane helix</keyword>
<feature type="region of interest" description="Disordered" evidence="1">
    <location>
        <begin position="1"/>
        <end position="23"/>
    </location>
</feature>
<keyword evidence="2" id="KW-0472">Membrane</keyword>
<feature type="transmembrane region" description="Helical" evidence="2">
    <location>
        <begin position="124"/>
        <end position="150"/>
    </location>
</feature>
<reference evidence="3 4" key="1">
    <citation type="journal article" date="2010" name="Nature">
        <title>The Ectocarpus genome and the independent evolution of multicellularity in brown algae.</title>
        <authorList>
            <person name="Cock J.M."/>
            <person name="Sterck L."/>
            <person name="Rouze P."/>
            <person name="Scornet D."/>
            <person name="Allen A.E."/>
            <person name="Amoutzias G."/>
            <person name="Anthouard V."/>
            <person name="Artiguenave F."/>
            <person name="Aury J.M."/>
            <person name="Badger J.H."/>
            <person name="Beszteri B."/>
            <person name="Billiau K."/>
            <person name="Bonnet E."/>
            <person name="Bothwell J.H."/>
            <person name="Bowler C."/>
            <person name="Boyen C."/>
            <person name="Brownlee C."/>
            <person name="Carrano C.J."/>
            <person name="Charrier B."/>
            <person name="Cho G.Y."/>
            <person name="Coelho S.M."/>
            <person name="Collen J."/>
            <person name="Corre E."/>
            <person name="Da Silva C."/>
            <person name="Delage L."/>
            <person name="Delaroque N."/>
            <person name="Dittami S.M."/>
            <person name="Doulbeau S."/>
            <person name="Elias M."/>
            <person name="Farnham G."/>
            <person name="Gachon C.M."/>
            <person name="Gschloessl B."/>
            <person name="Heesch S."/>
            <person name="Jabbari K."/>
            <person name="Jubin C."/>
            <person name="Kawai H."/>
            <person name="Kimura K."/>
            <person name="Kloareg B."/>
            <person name="Kupper F.C."/>
            <person name="Lang D."/>
            <person name="Le Bail A."/>
            <person name="Leblanc C."/>
            <person name="Lerouge P."/>
            <person name="Lohr M."/>
            <person name="Lopez P.J."/>
            <person name="Martens C."/>
            <person name="Maumus F."/>
            <person name="Michel G."/>
            <person name="Miranda-Saavedra D."/>
            <person name="Morales J."/>
            <person name="Moreau H."/>
            <person name="Motomura T."/>
            <person name="Nagasato C."/>
            <person name="Napoli C.A."/>
            <person name="Nelson D.R."/>
            <person name="Nyvall-Collen P."/>
            <person name="Peters A.F."/>
            <person name="Pommier C."/>
            <person name="Potin P."/>
            <person name="Poulain J."/>
            <person name="Quesneville H."/>
            <person name="Read B."/>
            <person name="Rensing S.A."/>
            <person name="Ritter A."/>
            <person name="Rousvoal S."/>
            <person name="Samanta M."/>
            <person name="Samson G."/>
            <person name="Schroeder D.C."/>
            <person name="Segurens B."/>
            <person name="Strittmatter M."/>
            <person name="Tonon T."/>
            <person name="Tregear J.W."/>
            <person name="Valentin K."/>
            <person name="von Dassow P."/>
            <person name="Yamagishi T."/>
            <person name="Van de Peer Y."/>
            <person name="Wincker P."/>
        </authorList>
    </citation>
    <scope>NUCLEOTIDE SEQUENCE [LARGE SCALE GENOMIC DNA]</scope>
    <source>
        <strain evidence="4">Ec32 / CCAP1310/4</strain>
    </source>
</reference>
<dbReference type="AlphaFoldDB" id="D7FHS0"/>
<feature type="transmembrane region" description="Helical" evidence="2">
    <location>
        <begin position="162"/>
        <end position="183"/>
    </location>
</feature>
<keyword evidence="4" id="KW-1185">Reference proteome</keyword>
<name>D7FHS0_ECTSI</name>
<keyword evidence="2" id="KW-0812">Transmembrane</keyword>
<feature type="transmembrane region" description="Helical" evidence="2">
    <location>
        <begin position="90"/>
        <end position="112"/>
    </location>
</feature>
<evidence type="ECO:0000313" key="4">
    <source>
        <dbReference type="Proteomes" id="UP000002630"/>
    </source>
</evidence>
<protein>
    <submittedName>
        <fullName evidence="3">Uncharacterized protein</fullName>
    </submittedName>
</protein>
<feature type="compositionally biased region" description="Polar residues" evidence="1">
    <location>
        <begin position="1"/>
        <end position="21"/>
    </location>
</feature>
<sequence>MNSRSTQSRNSEESQVQPTSSEGEEVSRRPLVVTIVGLFAWVLSVIAAADDDWFIGSTLRPGRASTLAACVIVHEEDGHWYTWCALYRTFTATQCIATVLCSFATLVLAVPAGSRKCARRTGNAMRVLLACSVFFQLVAACLAASVYVHLRIHRPYHDGSGFPAMLLGPTFVLAWGAILVALVEISLLRISHPESRGTGPHQEPPFYLRHIYTRNHPKSRFWVLLGIGSLIVVFDVTTLVNYVDASGLSSPGLQSIPLVFCVSSVIFLVWSASHKQATKGKCFVLGLGVLASLFYPQTRFVMGMLGWANADEEDSTPT</sequence>
<dbReference type="Proteomes" id="UP000002630">
    <property type="component" value="Unassembled WGS sequence"/>
</dbReference>
<proteinExistence type="predicted"/>
<accession>D7FHS0</accession>
<dbReference type="EMBL" id="FN649760">
    <property type="protein sequence ID" value="CBJ28625.1"/>
    <property type="molecule type" value="Genomic_DNA"/>
</dbReference>
<feature type="transmembrane region" description="Helical" evidence="2">
    <location>
        <begin position="282"/>
        <end position="308"/>
    </location>
</feature>
<feature type="transmembrane region" description="Helical" evidence="2">
    <location>
        <begin position="31"/>
        <end position="49"/>
    </location>
</feature>
<evidence type="ECO:0000256" key="1">
    <source>
        <dbReference type="SAM" id="MobiDB-lite"/>
    </source>
</evidence>
<feature type="transmembrane region" description="Helical" evidence="2">
    <location>
        <begin position="252"/>
        <end position="270"/>
    </location>
</feature>
<evidence type="ECO:0000313" key="3">
    <source>
        <dbReference type="EMBL" id="CBJ28625.1"/>
    </source>
</evidence>
<gene>
    <name evidence="3" type="ORF">Esi_0110_0060</name>
</gene>